<dbReference type="AlphaFoldDB" id="A0A560KRY6"/>
<dbReference type="GO" id="GO:0006260">
    <property type="term" value="P:DNA replication"/>
    <property type="evidence" value="ECO:0007669"/>
    <property type="project" value="TreeGrafter"/>
</dbReference>
<feature type="domain" description="IstB-like ATP-binding" evidence="1">
    <location>
        <begin position="10"/>
        <end position="237"/>
    </location>
</feature>
<keyword evidence="3" id="KW-1185">Reference proteome</keyword>
<dbReference type="InterPro" id="IPR027417">
    <property type="entry name" value="P-loop_NTPase"/>
</dbReference>
<gene>
    <name evidence="2" type="ORF">FBZ93_1347</name>
</gene>
<dbReference type="GO" id="GO:0005524">
    <property type="term" value="F:ATP binding"/>
    <property type="evidence" value="ECO:0007669"/>
    <property type="project" value="InterPro"/>
</dbReference>
<dbReference type="FunFam" id="3.40.50.300:FF:001361">
    <property type="entry name" value="AAA family ATPase"/>
    <property type="match status" value="1"/>
</dbReference>
<organism evidence="2 3">
    <name type="scientific">Bradyrhizobium macuxiense</name>
    <dbReference type="NCBI Taxonomy" id="1755647"/>
    <lineage>
        <taxon>Bacteria</taxon>
        <taxon>Pseudomonadati</taxon>
        <taxon>Pseudomonadota</taxon>
        <taxon>Alphaproteobacteria</taxon>
        <taxon>Hyphomicrobiales</taxon>
        <taxon>Nitrobacteraceae</taxon>
        <taxon>Bradyrhizobium</taxon>
    </lineage>
</organism>
<dbReference type="SUPFAM" id="SSF52540">
    <property type="entry name" value="P-loop containing nucleoside triphosphate hydrolases"/>
    <property type="match status" value="1"/>
</dbReference>
<dbReference type="EMBL" id="VITY01000034">
    <property type="protein sequence ID" value="TWB85986.1"/>
    <property type="molecule type" value="Genomic_DNA"/>
</dbReference>
<name>A0A560KRY6_9BRAD</name>
<dbReference type="Pfam" id="PF01695">
    <property type="entry name" value="IstB_IS21"/>
    <property type="match status" value="1"/>
</dbReference>
<dbReference type="NCBIfam" id="NF038214">
    <property type="entry name" value="IS21_help_AAA"/>
    <property type="match status" value="1"/>
</dbReference>
<protein>
    <submittedName>
        <fullName evidence="2">DNA replication protein DnaC</fullName>
    </submittedName>
</protein>
<sequence>MLTHPTLHLLTRLGLTGMAEAFTSLADNEEVHGLAHAEWLALLLHHEATWRNNRRLALRLRKAKLRHHAVPEDIDYRAPRGLDRRLFDMLLKGDWIKNHENCAIVGPTGVGKSWLGCALGHKACRDNHSVLYTRLPRLFEELDLARGDGRLASRMKSIAAVELLILDDWGLQAIDANARHYLLEILEDRYGRRSTLVTSQLPIAKWHELINDPTYADAILDRLLHNAHRLELNGDSICGRPARCKRFLRRSARSRMLPSVRPLMQRWSCGPVWEFADRNQIINACSRHDEFIWFFRPRPRRLLRHTLLRPTTPLTTSRPAKIMPWLRPEPCNSPASEEVPRRPAPSCWRARRLPACAVCERASVRAMNPLARRVCSPAARQRCCR</sequence>
<proteinExistence type="predicted"/>
<comment type="caution">
    <text evidence="2">The sequence shown here is derived from an EMBL/GenBank/DDBJ whole genome shotgun (WGS) entry which is preliminary data.</text>
</comment>
<evidence type="ECO:0000313" key="3">
    <source>
        <dbReference type="Proteomes" id="UP000321304"/>
    </source>
</evidence>
<dbReference type="InterPro" id="IPR002611">
    <property type="entry name" value="IstB_ATP-bd"/>
</dbReference>
<evidence type="ECO:0000259" key="1">
    <source>
        <dbReference type="Pfam" id="PF01695"/>
    </source>
</evidence>
<accession>A0A560KRY6</accession>
<dbReference type="PANTHER" id="PTHR30050">
    <property type="entry name" value="CHROMOSOMAL REPLICATION INITIATOR PROTEIN DNAA"/>
    <property type="match status" value="1"/>
</dbReference>
<dbReference type="Proteomes" id="UP000321304">
    <property type="component" value="Unassembled WGS sequence"/>
</dbReference>
<dbReference type="Gene3D" id="3.40.50.300">
    <property type="entry name" value="P-loop containing nucleotide triphosphate hydrolases"/>
    <property type="match status" value="1"/>
</dbReference>
<dbReference type="PANTHER" id="PTHR30050:SF4">
    <property type="entry name" value="ATP-BINDING PROTEIN RV3427C IN INSERTION SEQUENCE-RELATED"/>
    <property type="match status" value="1"/>
</dbReference>
<dbReference type="CDD" id="cd00009">
    <property type="entry name" value="AAA"/>
    <property type="match status" value="1"/>
</dbReference>
<evidence type="ECO:0000313" key="2">
    <source>
        <dbReference type="EMBL" id="TWB85986.1"/>
    </source>
</evidence>
<reference evidence="2 3" key="1">
    <citation type="submission" date="2019-06" db="EMBL/GenBank/DDBJ databases">
        <title>Genomic Encyclopedia of Type Strains, Phase IV (KMG-V): Genome sequencing to study the core and pangenomes of soil and plant-associated prokaryotes.</title>
        <authorList>
            <person name="Whitman W."/>
        </authorList>
    </citation>
    <scope>NUCLEOTIDE SEQUENCE [LARGE SCALE GENOMIC DNA]</scope>
    <source>
        <strain evidence="2 3">BR 10355</strain>
    </source>
</reference>
<dbReference type="InterPro" id="IPR047661">
    <property type="entry name" value="IstB"/>
</dbReference>